<evidence type="ECO:0000256" key="5">
    <source>
        <dbReference type="ARBA" id="ARBA00023040"/>
    </source>
</evidence>
<gene>
    <name evidence="12" type="ORF">Zmor_028154</name>
</gene>
<name>A0AA38HUX9_9CUCU</name>
<evidence type="ECO:0000313" key="12">
    <source>
        <dbReference type="EMBL" id="KAJ3641669.1"/>
    </source>
</evidence>
<feature type="region of interest" description="Disordered" evidence="9">
    <location>
        <begin position="113"/>
        <end position="140"/>
    </location>
</feature>
<dbReference type="PROSITE" id="PS50262">
    <property type="entry name" value="G_PROTEIN_RECEP_F1_2"/>
    <property type="match status" value="1"/>
</dbReference>
<dbReference type="AlphaFoldDB" id="A0AA38HUX9"/>
<evidence type="ECO:0000256" key="4">
    <source>
        <dbReference type="ARBA" id="ARBA00022989"/>
    </source>
</evidence>
<keyword evidence="13" id="KW-1185">Reference proteome</keyword>
<comment type="caution">
    <text evidence="12">The sequence shown here is derived from an EMBL/GenBank/DDBJ whole genome shotgun (WGS) entry which is preliminary data.</text>
</comment>
<evidence type="ECO:0000256" key="2">
    <source>
        <dbReference type="ARBA" id="ARBA00010663"/>
    </source>
</evidence>
<protein>
    <recommendedName>
        <fullName evidence="11">G-protein coupled receptors family 1 profile domain-containing protein</fullName>
    </recommendedName>
</protein>
<dbReference type="GO" id="GO:0005886">
    <property type="term" value="C:plasma membrane"/>
    <property type="evidence" value="ECO:0007669"/>
    <property type="project" value="TreeGrafter"/>
</dbReference>
<evidence type="ECO:0000256" key="10">
    <source>
        <dbReference type="SAM" id="Phobius"/>
    </source>
</evidence>
<dbReference type="PANTHER" id="PTHR24243">
    <property type="entry name" value="G-PROTEIN COUPLED RECEPTOR"/>
    <property type="match status" value="1"/>
</dbReference>
<dbReference type="PANTHER" id="PTHR24243:SF208">
    <property type="entry name" value="PYROKININ-1 RECEPTOR"/>
    <property type="match status" value="1"/>
</dbReference>
<evidence type="ECO:0000256" key="9">
    <source>
        <dbReference type="SAM" id="MobiDB-lite"/>
    </source>
</evidence>
<feature type="compositionally biased region" description="Polar residues" evidence="9">
    <location>
        <begin position="113"/>
        <end position="125"/>
    </location>
</feature>
<keyword evidence="4 10" id="KW-1133">Transmembrane helix</keyword>
<dbReference type="EMBL" id="JALNTZ010000009">
    <property type="protein sequence ID" value="KAJ3641669.1"/>
    <property type="molecule type" value="Genomic_DNA"/>
</dbReference>
<evidence type="ECO:0000256" key="1">
    <source>
        <dbReference type="ARBA" id="ARBA00004141"/>
    </source>
</evidence>
<reference evidence="12" key="1">
    <citation type="journal article" date="2023" name="G3 (Bethesda)">
        <title>Whole genome assemblies of Zophobas morio and Tenebrio molitor.</title>
        <authorList>
            <person name="Kaur S."/>
            <person name="Stinson S.A."/>
            <person name="diCenzo G.C."/>
        </authorList>
    </citation>
    <scope>NUCLEOTIDE SEQUENCE</scope>
    <source>
        <strain evidence="12">QUZm001</strain>
    </source>
</reference>
<evidence type="ECO:0000259" key="11">
    <source>
        <dbReference type="PROSITE" id="PS50262"/>
    </source>
</evidence>
<evidence type="ECO:0000256" key="6">
    <source>
        <dbReference type="ARBA" id="ARBA00023136"/>
    </source>
</evidence>
<dbReference type="InterPro" id="IPR000276">
    <property type="entry name" value="GPCR_Rhodpsn"/>
</dbReference>
<evidence type="ECO:0000313" key="13">
    <source>
        <dbReference type="Proteomes" id="UP001168821"/>
    </source>
</evidence>
<sequence>MELKETDYSHQLGNQFAVVVAFFICWAPFHAQRLYALYSTSSKHDTDTHTLYLKIYEIVTYISGILYYMSATINPILYNIMSVKFREAFKETFSRCCCFYHFKASRPQRSYSVLSRSAQRGPDSTDSGRDDPTVHSHTSITQKTSIDSFTGVNNGMRRNKTFSTFRAGIEEETLQSPSWTKDIHDMSKSADSTPNKFISIHINPTTPPRRLSKFWQYFECIARRTFDDGKRLSAYYSSPVKEPSILLELDTTPKKSQSCSSPCDISNSSLKDVESGAIEDELTTYMKEVRRRECCS</sequence>
<proteinExistence type="inferred from homology"/>
<keyword evidence="8" id="KW-0807">Transducer</keyword>
<comment type="subcellular location">
    <subcellularLocation>
        <location evidence="1">Membrane</location>
        <topology evidence="1">Multi-pass membrane protein</topology>
    </subcellularLocation>
</comment>
<evidence type="ECO:0000256" key="7">
    <source>
        <dbReference type="ARBA" id="ARBA00023170"/>
    </source>
</evidence>
<dbReference type="Gene3D" id="1.20.1070.10">
    <property type="entry name" value="Rhodopsin 7-helix transmembrane proteins"/>
    <property type="match status" value="1"/>
</dbReference>
<organism evidence="12 13">
    <name type="scientific">Zophobas morio</name>
    <dbReference type="NCBI Taxonomy" id="2755281"/>
    <lineage>
        <taxon>Eukaryota</taxon>
        <taxon>Metazoa</taxon>
        <taxon>Ecdysozoa</taxon>
        <taxon>Arthropoda</taxon>
        <taxon>Hexapoda</taxon>
        <taxon>Insecta</taxon>
        <taxon>Pterygota</taxon>
        <taxon>Neoptera</taxon>
        <taxon>Endopterygota</taxon>
        <taxon>Coleoptera</taxon>
        <taxon>Polyphaga</taxon>
        <taxon>Cucujiformia</taxon>
        <taxon>Tenebrionidae</taxon>
        <taxon>Zophobas</taxon>
    </lineage>
</organism>
<feature type="transmembrane region" description="Helical" evidence="10">
    <location>
        <begin position="12"/>
        <end position="29"/>
    </location>
</feature>
<accession>A0AA38HUX9</accession>
<keyword evidence="7" id="KW-0675">Receptor</keyword>
<feature type="domain" description="G-protein coupled receptors family 1 profile" evidence="11">
    <location>
        <begin position="1"/>
        <end position="78"/>
    </location>
</feature>
<dbReference type="Proteomes" id="UP001168821">
    <property type="component" value="Unassembled WGS sequence"/>
</dbReference>
<dbReference type="GO" id="GO:0008188">
    <property type="term" value="F:neuropeptide receptor activity"/>
    <property type="evidence" value="ECO:0007669"/>
    <property type="project" value="TreeGrafter"/>
</dbReference>
<evidence type="ECO:0000256" key="8">
    <source>
        <dbReference type="ARBA" id="ARBA00023224"/>
    </source>
</evidence>
<evidence type="ECO:0000256" key="3">
    <source>
        <dbReference type="ARBA" id="ARBA00022692"/>
    </source>
</evidence>
<dbReference type="PRINTS" id="PR00237">
    <property type="entry name" value="GPCRRHODOPSN"/>
</dbReference>
<dbReference type="SUPFAM" id="SSF81321">
    <property type="entry name" value="Family A G protein-coupled receptor-like"/>
    <property type="match status" value="1"/>
</dbReference>
<feature type="transmembrane region" description="Helical" evidence="10">
    <location>
        <begin position="58"/>
        <end position="80"/>
    </location>
</feature>
<keyword evidence="3 10" id="KW-0812">Transmembrane</keyword>
<comment type="similarity">
    <text evidence="2">Belongs to the G-protein coupled receptor 1 family.</text>
</comment>
<keyword evidence="6 10" id="KW-0472">Membrane</keyword>
<dbReference type="InterPro" id="IPR017452">
    <property type="entry name" value="GPCR_Rhodpsn_7TM"/>
</dbReference>
<keyword evidence="5" id="KW-0297">G-protein coupled receptor</keyword>